<proteinExistence type="predicted"/>
<evidence type="ECO:0000313" key="6">
    <source>
        <dbReference type="Proteomes" id="UP000235649"/>
    </source>
</evidence>
<accession>A0A2N7AVZ9</accession>
<dbReference type="Gene3D" id="1.10.10.60">
    <property type="entry name" value="Homeodomain-like"/>
    <property type="match status" value="2"/>
</dbReference>
<evidence type="ECO:0000256" key="2">
    <source>
        <dbReference type="ARBA" id="ARBA00023125"/>
    </source>
</evidence>
<keyword evidence="2" id="KW-0238">DNA-binding</keyword>
<dbReference type="InterPro" id="IPR018062">
    <property type="entry name" value="HTH_AraC-typ_CS"/>
</dbReference>
<dbReference type="Pfam" id="PF12833">
    <property type="entry name" value="HTH_18"/>
    <property type="match status" value="1"/>
</dbReference>
<feature type="domain" description="HTH araC/xylS-type" evidence="4">
    <location>
        <begin position="179"/>
        <end position="277"/>
    </location>
</feature>
<dbReference type="Proteomes" id="UP000235649">
    <property type="component" value="Unassembled WGS sequence"/>
</dbReference>
<dbReference type="InterPro" id="IPR020449">
    <property type="entry name" value="Tscrpt_reg_AraC-type_HTH"/>
</dbReference>
<dbReference type="SUPFAM" id="SSF46689">
    <property type="entry name" value="Homeodomain-like"/>
    <property type="match status" value="1"/>
</dbReference>
<dbReference type="SMART" id="SM00342">
    <property type="entry name" value="HTH_ARAC"/>
    <property type="match status" value="1"/>
</dbReference>
<dbReference type="GO" id="GO:0003700">
    <property type="term" value="F:DNA-binding transcription factor activity"/>
    <property type="evidence" value="ECO:0007669"/>
    <property type="project" value="InterPro"/>
</dbReference>
<gene>
    <name evidence="5" type="ORF">CBP76_03450</name>
</gene>
<reference evidence="5 6" key="1">
    <citation type="submission" date="2017-05" db="EMBL/GenBank/DDBJ databases">
        <title>Lactobacillus nurukis nov., sp. nov., isolated from nuruk.</title>
        <authorList>
            <person name="Kim S.-J."/>
        </authorList>
    </citation>
    <scope>NUCLEOTIDE SEQUENCE [LARGE SCALE GENOMIC DNA]</scope>
    <source>
        <strain evidence="5 6">SYF10-1a</strain>
    </source>
</reference>
<dbReference type="PROSITE" id="PS00041">
    <property type="entry name" value="HTH_ARAC_FAMILY_1"/>
    <property type="match status" value="1"/>
</dbReference>
<dbReference type="InterPro" id="IPR018060">
    <property type="entry name" value="HTH_AraC"/>
</dbReference>
<dbReference type="PANTHER" id="PTHR43280">
    <property type="entry name" value="ARAC-FAMILY TRANSCRIPTIONAL REGULATOR"/>
    <property type="match status" value="1"/>
</dbReference>
<sequence>MPQKDRHKNRQVEIEFHAQEHLTDLPYNRRYSLILLTQGSFKAKLNNYPITVNFPSVICLKSGDDFEVLNQQNISASTFSFDPTFLNTVRLSQSKDLNVPNTPRIKEGLSLFENDLQHIGLIELDTEIYSKFLQWFFTLGMEVSAQSDDLWVCRIKQYLIQIFNLLKQLKDDGQNSAIDQALKYIHINYASPIRSEDLTQLTHLNRVSLNEQFKKRLNQTALQYLMSYRLNIAEQMLTHTGMSLNDIALATGFEYDTYFMKQFKQKNGISPTEYRNLSREIAVAQ</sequence>
<keyword evidence="1" id="KW-0805">Transcription regulation</keyword>
<dbReference type="GO" id="GO:0043565">
    <property type="term" value="F:sequence-specific DNA binding"/>
    <property type="evidence" value="ECO:0007669"/>
    <property type="project" value="InterPro"/>
</dbReference>
<keyword evidence="6" id="KW-1185">Reference proteome</keyword>
<dbReference type="OrthoDB" id="9778008at2"/>
<evidence type="ECO:0000259" key="4">
    <source>
        <dbReference type="PROSITE" id="PS01124"/>
    </source>
</evidence>
<dbReference type="PROSITE" id="PS01124">
    <property type="entry name" value="HTH_ARAC_FAMILY_2"/>
    <property type="match status" value="1"/>
</dbReference>
<evidence type="ECO:0000256" key="1">
    <source>
        <dbReference type="ARBA" id="ARBA00023015"/>
    </source>
</evidence>
<organism evidence="5 6">
    <name type="scientific">Companilactobacillus nuruki</name>
    <dbReference type="NCBI Taxonomy" id="1993540"/>
    <lineage>
        <taxon>Bacteria</taxon>
        <taxon>Bacillati</taxon>
        <taxon>Bacillota</taxon>
        <taxon>Bacilli</taxon>
        <taxon>Lactobacillales</taxon>
        <taxon>Lactobacillaceae</taxon>
        <taxon>Companilactobacillus</taxon>
    </lineage>
</organism>
<evidence type="ECO:0000313" key="5">
    <source>
        <dbReference type="EMBL" id="PMD72504.1"/>
    </source>
</evidence>
<name>A0A2N7AVZ9_9LACO</name>
<dbReference type="PRINTS" id="PR00032">
    <property type="entry name" value="HTHARAC"/>
</dbReference>
<protein>
    <submittedName>
        <fullName evidence="5">AraC family transcriptional regulator</fullName>
    </submittedName>
</protein>
<keyword evidence="3" id="KW-0804">Transcription</keyword>
<evidence type="ECO:0000256" key="3">
    <source>
        <dbReference type="ARBA" id="ARBA00023163"/>
    </source>
</evidence>
<dbReference type="RefSeq" id="WP_102195546.1">
    <property type="nucleotide sequence ID" value="NZ_NIPR01000006.1"/>
</dbReference>
<dbReference type="InterPro" id="IPR009057">
    <property type="entry name" value="Homeodomain-like_sf"/>
</dbReference>
<dbReference type="EMBL" id="NIPR01000006">
    <property type="protein sequence ID" value="PMD72504.1"/>
    <property type="molecule type" value="Genomic_DNA"/>
</dbReference>
<dbReference type="AlphaFoldDB" id="A0A2N7AVZ9"/>
<dbReference type="PANTHER" id="PTHR43280:SF2">
    <property type="entry name" value="HTH-TYPE TRANSCRIPTIONAL REGULATOR EXSA"/>
    <property type="match status" value="1"/>
</dbReference>
<comment type="caution">
    <text evidence="5">The sequence shown here is derived from an EMBL/GenBank/DDBJ whole genome shotgun (WGS) entry which is preliminary data.</text>
</comment>